<proteinExistence type="predicted"/>
<dbReference type="STRING" id="1415166.NONO_c16620"/>
<dbReference type="EMBL" id="CP006850">
    <property type="protein sequence ID" value="AHH16463.1"/>
    <property type="molecule type" value="Genomic_DNA"/>
</dbReference>
<accession>W5TBX8</accession>
<reference evidence="1 2" key="1">
    <citation type="journal article" date="2014" name="Appl. Environ. Microbiol.">
        <title>Insights into the Microbial Degradation of Rubber and Gutta-Percha by Analysis of the Complete Genome of Nocardia nova SH22a.</title>
        <authorList>
            <person name="Luo Q."/>
            <person name="Hiessl S."/>
            <person name="Poehlein A."/>
            <person name="Daniel R."/>
            <person name="Steinbuchel A."/>
        </authorList>
    </citation>
    <scope>NUCLEOTIDE SEQUENCE [LARGE SCALE GENOMIC DNA]</scope>
    <source>
        <strain evidence="1">SH22a</strain>
    </source>
</reference>
<keyword evidence="2" id="KW-1185">Reference proteome</keyword>
<organism evidence="1 2">
    <name type="scientific">Nocardia nova SH22a</name>
    <dbReference type="NCBI Taxonomy" id="1415166"/>
    <lineage>
        <taxon>Bacteria</taxon>
        <taxon>Bacillati</taxon>
        <taxon>Actinomycetota</taxon>
        <taxon>Actinomycetes</taxon>
        <taxon>Mycobacteriales</taxon>
        <taxon>Nocardiaceae</taxon>
        <taxon>Nocardia</taxon>
    </lineage>
</organism>
<gene>
    <name evidence="1" type="ORF">NONO_c16620</name>
</gene>
<evidence type="ECO:0000313" key="2">
    <source>
        <dbReference type="Proteomes" id="UP000019150"/>
    </source>
</evidence>
<dbReference type="KEGG" id="nno:NONO_c16620"/>
<dbReference type="AlphaFoldDB" id="W5TBX8"/>
<sequence>MPYASLALLRPTMTTNHKTDGTQSTRTERLRHVRIESGPLRLDYSAPVEQAHDVACHLAQSFLHPLISVDDEAGLELPPLPCAELWN</sequence>
<dbReference type="HOGENOM" id="CLU_2480238_0_0_11"/>
<evidence type="ECO:0000313" key="1">
    <source>
        <dbReference type="EMBL" id="AHH16463.1"/>
    </source>
</evidence>
<dbReference type="Proteomes" id="UP000019150">
    <property type="component" value="Chromosome"/>
</dbReference>
<protein>
    <submittedName>
        <fullName evidence="1">Uncharacterized protein</fullName>
    </submittedName>
</protein>
<name>W5TBX8_9NOCA</name>